<reference evidence="3" key="1">
    <citation type="submission" date="2013-04" db="EMBL/GenBank/DDBJ databases">
        <authorList>
            <person name="Qu J."/>
            <person name="Murali S.C."/>
            <person name="Bandaranaike D."/>
            <person name="Bellair M."/>
            <person name="Blankenburg K."/>
            <person name="Chao H."/>
            <person name="Dinh H."/>
            <person name="Doddapaneni H."/>
            <person name="Downs B."/>
            <person name="Dugan-Rocha S."/>
            <person name="Elkadiri S."/>
            <person name="Gnanaolivu R.D."/>
            <person name="Hernandez B."/>
            <person name="Javaid M."/>
            <person name="Jayaseelan J.C."/>
            <person name="Lee S."/>
            <person name="Li M."/>
            <person name="Ming W."/>
            <person name="Munidasa M."/>
            <person name="Muniz J."/>
            <person name="Nguyen L."/>
            <person name="Ongeri F."/>
            <person name="Osuji N."/>
            <person name="Pu L.-L."/>
            <person name="Puazo M."/>
            <person name="Qu C."/>
            <person name="Quiroz J."/>
            <person name="Raj R."/>
            <person name="Weissenberger G."/>
            <person name="Xin Y."/>
            <person name="Zou X."/>
            <person name="Han Y."/>
            <person name="Richards S."/>
            <person name="Worley K."/>
            <person name="Muzny D."/>
            <person name="Gibbs R."/>
        </authorList>
    </citation>
    <scope>NUCLEOTIDE SEQUENCE</scope>
    <source>
        <strain evidence="3">Sampled in the wild</strain>
    </source>
</reference>
<protein>
    <recommendedName>
        <fullName evidence="2">ESF1 RRM domain-containing protein</fullName>
    </recommendedName>
</protein>
<accession>A0A8K0JY60</accession>
<keyword evidence="4" id="KW-1185">Reference proteome</keyword>
<feature type="region of interest" description="Disordered" evidence="1">
    <location>
        <begin position="70"/>
        <end position="112"/>
    </location>
</feature>
<dbReference type="Proteomes" id="UP000792457">
    <property type="component" value="Unassembled WGS sequence"/>
</dbReference>
<dbReference type="OrthoDB" id="431825at2759"/>
<dbReference type="AlphaFoldDB" id="A0A8K0JY60"/>
<dbReference type="GO" id="GO:0003723">
    <property type="term" value="F:RNA binding"/>
    <property type="evidence" value="ECO:0007669"/>
    <property type="project" value="TreeGrafter"/>
</dbReference>
<dbReference type="PANTHER" id="PTHR12202">
    <property type="entry name" value="ESF1 HOMOLOG"/>
    <property type="match status" value="1"/>
</dbReference>
<evidence type="ECO:0000259" key="2">
    <source>
        <dbReference type="Pfam" id="PF25121"/>
    </source>
</evidence>
<reference evidence="3" key="2">
    <citation type="submission" date="2017-10" db="EMBL/GenBank/DDBJ databases">
        <title>Ladona fulva Genome sequencing and assembly.</title>
        <authorList>
            <person name="Murali S."/>
            <person name="Richards S."/>
            <person name="Bandaranaike D."/>
            <person name="Bellair M."/>
            <person name="Blankenburg K."/>
            <person name="Chao H."/>
            <person name="Dinh H."/>
            <person name="Doddapaneni H."/>
            <person name="Dugan-Rocha S."/>
            <person name="Elkadiri S."/>
            <person name="Gnanaolivu R."/>
            <person name="Hernandez B."/>
            <person name="Skinner E."/>
            <person name="Javaid M."/>
            <person name="Lee S."/>
            <person name="Li M."/>
            <person name="Ming W."/>
            <person name="Munidasa M."/>
            <person name="Muniz J."/>
            <person name="Nguyen L."/>
            <person name="Hughes D."/>
            <person name="Osuji N."/>
            <person name="Pu L.-L."/>
            <person name="Puazo M."/>
            <person name="Qu C."/>
            <person name="Quiroz J."/>
            <person name="Raj R."/>
            <person name="Weissenberger G."/>
            <person name="Xin Y."/>
            <person name="Zou X."/>
            <person name="Han Y."/>
            <person name="Worley K."/>
            <person name="Muzny D."/>
            <person name="Gibbs R."/>
        </authorList>
    </citation>
    <scope>NUCLEOTIDE SEQUENCE</scope>
    <source>
        <strain evidence="3">Sampled in the wild</strain>
    </source>
</reference>
<feature type="compositionally biased region" description="Basic and acidic residues" evidence="1">
    <location>
        <begin position="90"/>
        <end position="101"/>
    </location>
</feature>
<dbReference type="GO" id="GO:0006364">
    <property type="term" value="P:rRNA processing"/>
    <property type="evidence" value="ECO:0007669"/>
    <property type="project" value="InterPro"/>
</dbReference>
<dbReference type="EMBL" id="KZ308189">
    <property type="protein sequence ID" value="KAG8224264.1"/>
    <property type="molecule type" value="Genomic_DNA"/>
</dbReference>
<dbReference type="InterPro" id="IPR056750">
    <property type="entry name" value="RRM_ESF1"/>
</dbReference>
<evidence type="ECO:0000256" key="1">
    <source>
        <dbReference type="SAM" id="MobiDB-lite"/>
    </source>
</evidence>
<dbReference type="PANTHER" id="PTHR12202:SF0">
    <property type="entry name" value="ESF1 HOMOLOG"/>
    <property type="match status" value="1"/>
</dbReference>
<dbReference type="InterPro" id="IPR039754">
    <property type="entry name" value="Esf1"/>
</dbReference>
<gene>
    <name evidence="3" type="ORF">J437_LFUL001644</name>
</gene>
<evidence type="ECO:0000313" key="4">
    <source>
        <dbReference type="Proteomes" id="UP000792457"/>
    </source>
</evidence>
<feature type="domain" description="ESF1 RRM" evidence="2">
    <location>
        <begin position="221"/>
        <end position="259"/>
    </location>
</feature>
<name>A0A8K0JY60_LADFU</name>
<dbReference type="Pfam" id="PF25121">
    <property type="entry name" value="RRM_ESF1"/>
    <property type="match status" value="1"/>
</dbReference>
<sequence length="261" mass="29578">MENIIKDSRFAHIATDPRFRKVPKYDRKVKIDKRFQSMFTDDKFKVKYSVDKRGKPINYISSENLQKYYSLSSGEDSSEQEDESSPVANVKDEQEAAKDSSCKPGENSDCVSSDLSVIKDCKTENGEPKSARTIDKFGFIVSDISDKVCVKKAQVRNDIPDQIKRKLLNLDIDYARGEGILLSDSSSDDESSDDAVAEFEEEMAHAWGELDKEATTTELSTNRLAVCNMDWDRIKATDLMVLFSSFTPREGFVKSIAVYFY</sequence>
<proteinExistence type="predicted"/>
<organism evidence="3 4">
    <name type="scientific">Ladona fulva</name>
    <name type="common">Scarce chaser dragonfly</name>
    <name type="synonym">Libellula fulva</name>
    <dbReference type="NCBI Taxonomy" id="123851"/>
    <lineage>
        <taxon>Eukaryota</taxon>
        <taxon>Metazoa</taxon>
        <taxon>Ecdysozoa</taxon>
        <taxon>Arthropoda</taxon>
        <taxon>Hexapoda</taxon>
        <taxon>Insecta</taxon>
        <taxon>Pterygota</taxon>
        <taxon>Palaeoptera</taxon>
        <taxon>Odonata</taxon>
        <taxon>Epiprocta</taxon>
        <taxon>Anisoptera</taxon>
        <taxon>Libelluloidea</taxon>
        <taxon>Libellulidae</taxon>
        <taxon>Ladona</taxon>
    </lineage>
</organism>
<evidence type="ECO:0000313" key="3">
    <source>
        <dbReference type="EMBL" id="KAG8224264.1"/>
    </source>
</evidence>
<comment type="caution">
    <text evidence="3">The sequence shown here is derived from an EMBL/GenBank/DDBJ whole genome shotgun (WGS) entry which is preliminary data.</text>
</comment>